<accession>A0ABT3THW7</accession>
<evidence type="ECO:0000313" key="5">
    <source>
        <dbReference type="EMBL" id="MCX2981014.1"/>
    </source>
</evidence>
<dbReference type="InterPro" id="IPR051312">
    <property type="entry name" value="Diverse_Substr_Oxidored"/>
</dbReference>
<dbReference type="Pfam" id="PF03450">
    <property type="entry name" value="CO_deh_flav_C"/>
    <property type="match status" value="1"/>
</dbReference>
<keyword evidence="6" id="KW-1185">Reference proteome</keyword>
<feature type="domain" description="FAD-binding PCMH-type" evidence="4">
    <location>
        <begin position="1"/>
        <end position="174"/>
    </location>
</feature>
<evidence type="ECO:0000256" key="3">
    <source>
        <dbReference type="ARBA" id="ARBA00023002"/>
    </source>
</evidence>
<dbReference type="SUPFAM" id="SSF55447">
    <property type="entry name" value="CO dehydrogenase flavoprotein C-terminal domain-like"/>
    <property type="match status" value="1"/>
</dbReference>
<dbReference type="Pfam" id="PF00941">
    <property type="entry name" value="FAD_binding_5"/>
    <property type="match status" value="1"/>
</dbReference>
<dbReference type="PANTHER" id="PTHR42659">
    <property type="entry name" value="XANTHINE DEHYDROGENASE SUBUNIT C-RELATED"/>
    <property type="match status" value="1"/>
</dbReference>
<proteinExistence type="predicted"/>
<evidence type="ECO:0000256" key="1">
    <source>
        <dbReference type="ARBA" id="ARBA00022630"/>
    </source>
</evidence>
<evidence type="ECO:0000313" key="6">
    <source>
        <dbReference type="Proteomes" id="UP001143362"/>
    </source>
</evidence>
<organism evidence="5 6">
    <name type="scientific">Candidatus Litorirhabdus singularis</name>
    <dbReference type="NCBI Taxonomy" id="2518993"/>
    <lineage>
        <taxon>Bacteria</taxon>
        <taxon>Pseudomonadati</taxon>
        <taxon>Pseudomonadota</taxon>
        <taxon>Gammaproteobacteria</taxon>
        <taxon>Cellvibrionales</taxon>
        <taxon>Halieaceae</taxon>
        <taxon>Candidatus Litorirhabdus</taxon>
    </lineage>
</organism>
<evidence type="ECO:0000256" key="2">
    <source>
        <dbReference type="ARBA" id="ARBA00022827"/>
    </source>
</evidence>
<dbReference type="InterPro" id="IPR016167">
    <property type="entry name" value="FAD-bd_PCMH_sub1"/>
</dbReference>
<dbReference type="Gene3D" id="3.30.43.10">
    <property type="entry name" value="Uridine Diphospho-n-acetylenolpyruvylglucosamine Reductase, domain 2"/>
    <property type="match status" value="1"/>
</dbReference>
<dbReference type="Proteomes" id="UP001143362">
    <property type="component" value="Unassembled WGS sequence"/>
</dbReference>
<dbReference type="SUPFAM" id="SSF56176">
    <property type="entry name" value="FAD-binding/transporter-associated domain-like"/>
    <property type="match status" value="1"/>
</dbReference>
<dbReference type="PROSITE" id="PS51387">
    <property type="entry name" value="FAD_PCMH"/>
    <property type="match status" value="1"/>
</dbReference>
<comment type="caution">
    <text evidence="5">The sequence shown here is derived from an EMBL/GenBank/DDBJ whole genome shotgun (WGS) entry which is preliminary data.</text>
</comment>
<name>A0ABT3THW7_9GAMM</name>
<dbReference type="Gene3D" id="3.30.465.10">
    <property type="match status" value="1"/>
</dbReference>
<dbReference type="InterPro" id="IPR036318">
    <property type="entry name" value="FAD-bd_PCMH-like_sf"/>
</dbReference>
<dbReference type="EMBL" id="SHNN01000002">
    <property type="protein sequence ID" value="MCX2981014.1"/>
    <property type="molecule type" value="Genomic_DNA"/>
</dbReference>
<gene>
    <name evidence="5" type="ORF">EYC98_09075</name>
</gene>
<dbReference type="InterPro" id="IPR002346">
    <property type="entry name" value="Mopterin_DH_FAD-bd"/>
</dbReference>
<dbReference type="SMART" id="SM01092">
    <property type="entry name" value="CO_deh_flav_C"/>
    <property type="match status" value="1"/>
</dbReference>
<dbReference type="InterPro" id="IPR005107">
    <property type="entry name" value="CO_DH_flav_C"/>
</dbReference>
<reference evidence="5" key="1">
    <citation type="submission" date="2019-02" db="EMBL/GenBank/DDBJ databases">
        <authorList>
            <person name="Li S.-H."/>
        </authorList>
    </citation>
    <scope>NUCLEOTIDE SEQUENCE</scope>
    <source>
        <strain evidence="5">IMCC14734</strain>
    </source>
</reference>
<evidence type="ECO:0000259" key="4">
    <source>
        <dbReference type="PROSITE" id="PS51387"/>
    </source>
</evidence>
<dbReference type="Gene3D" id="3.30.390.50">
    <property type="entry name" value="CO dehydrogenase flavoprotein, C-terminal domain"/>
    <property type="match status" value="1"/>
</dbReference>
<keyword evidence="3" id="KW-0560">Oxidoreductase</keyword>
<dbReference type="InterPro" id="IPR016166">
    <property type="entry name" value="FAD-bd_PCMH"/>
</dbReference>
<dbReference type="RefSeq" id="WP_279245028.1">
    <property type="nucleotide sequence ID" value="NZ_SHNN01000002.1"/>
</dbReference>
<sequence length="293" mass="30114">MTVSRFYSPQSIAEATAILRQQSGCQVLAGGTDLLVQMRNGVKQPEYIVDIKEIPGIRDVTLTNQGLTLGAAAPAQSVTERPDIAAAYPGLVEAIDMIGSTQIQGRCSVGGNLCNASPAADTVPALIAVGAVCHVVGGEGVRQVRVEDFNTGPGENCLKRDELLISLFIPRPGVGSADAYLRFTPRTEMDIAVVGAGVSLSLDPMGTVSAARVAIGAAAPTALLVEEAAAAIIGTTLEESALAALAAAAGAAASPISDKRGSAGYRTKVVGVMARRAAQIACDRAQQRQRRAH</sequence>
<dbReference type="PANTHER" id="PTHR42659:SF2">
    <property type="entry name" value="XANTHINE DEHYDROGENASE SUBUNIT C-RELATED"/>
    <property type="match status" value="1"/>
</dbReference>
<dbReference type="InterPro" id="IPR036683">
    <property type="entry name" value="CO_DH_flav_C_dom_sf"/>
</dbReference>
<keyword evidence="2" id="KW-0274">FAD</keyword>
<keyword evidence="1" id="KW-0285">Flavoprotein</keyword>
<protein>
    <submittedName>
        <fullName evidence="5">Xanthine dehydrogenase family protein subunit M</fullName>
    </submittedName>
</protein>
<dbReference type="InterPro" id="IPR016169">
    <property type="entry name" value="FAD-bd_PCMH_sub2"/>
</dbReference>